<evidence type="ECO:0000259" key="1">
    <source>
        <dbReference type="Pfam" id="PF11867"/>
    </source>
</evidence>
<evidence type="ECO:0000313" key="2">
    <source>
        <dbReference type="EMBL" id="MBB6036176.1"/>
    </source>
</evidence>
<comment type="caution">
    <text evidence="2">The sequence shown here is derived from an EMBL/GenBank/DDBJ whole genome shotgun (WGS) entry which is preliminary data.</text>
</comment>
<dbReference type="InterPro" id="IPR021810">
    <property type="entry name" value="T1RH-like_C"/>
</dbReference>
<dbReference type="RefSeq" id="WP_239122140.1">
    <property type="nucleotide sequence ID" value="NZ_BONT01000046.1"/>
</dbReference>
<gene>
    <name evidence="2" type="ORF">HNR73_004044</name>
</gene>
<proteinExistence type="predicted"/>
<organism evidence="2 3">
    <name type="scientific">Phytomonospora endophytica</name>
    <dbReference type="NCBI Taxonomy" id="714109"/>
    <lineage>
        <taxon>Bacteria</taxon>
        <taxon>Bacillati</taxon>
        <taxon>Actinomycetota</taxon>
        <taxon>Actinomycetes</taxon>
        <taxon>Micromonosporales</taxon>
        <taxon>Micromonosporaceae</taxon>
        <taxon>Phytomonospora</taxon>
    </lineage>
</organism>
<sequence length="119" mass="13507">MAELVEGGEGTLADIARALVEDIRKNLSVDWLSREPVGAKLRTRIRRLLARYDYPPEEERQAVDLVIKQMETFANEWALLRTSPLRWASFARCRQPSWAPDAPRSLYLPSTAGVEVALL</sequence>
<dbReference type="Pfam" id="PF11867">
    <property type="entry name" value="T1RH-like_C"/>
    <property type="match status" value="1"/>
</dbReference>
<dbReference type="AlphaFoldDB" id="A0A841FIZ7"/>
<keyword evidence="3" id="KW-1185">Reference proteome</keyword>
<evidence type="ECO:0000313" key="3">
    <source>
        <dbReference type="Proteomes" id="UP000548476"/>
    </source>
</evidence>
<name>A0A841FIZ7_9ACTN</name>
<dbReference type="EMBL" id="JACHGT010000008">
    <property type="protein sequence ID" value="MBB6036176.1"/>
    <property type="molecule type" value="Genomic_DNA"/>
</dbReference>
<feature type="domain" description="Type I restriction enzyme HindI endonuclease subunit-like C-terminal" evidence="1">
    <location>
        <begin position="8"/>
        <end position="75"/>
    </location>
</feature>
<reference evidence="2 3" key="1">
    <citation type="submission" date="2020-08" db="EMBL/GenBank/DDBJ databases">
        <title>Genomic Encyclopedia of Type Strains, Phase IV (KMG-IV): sequencing the most valuable type-strain genomes for metagenomic binning, comparative biology and taxonomic classification.</title>
        <authorList>
            <person name="Goeker M."/>
        </authorList>
    </citation>
    <scope>NUCLEOTIDE SEQUENCE [LARGE SCALE GENOMIC DNA]</scope>
    <source>
        <strain evidence="2 3">YIM 65646</strain>
    </source>
</reference>
<dbReference type="Proteomes" id="UP000548476">
    <property type="component" value="Unassembled WGS sequence"/>
</dbReference>
<accession>A0A841FIZ7</accession>
<protein>
    <recommendedName>
        <fullName evidence="1">Type I restriction enzyme HindI endonuclease subunit-like C-terminal domain-containing protein</fullName>
    </recommendedName>
</protein>